<evidence type="ECO:0000256" key="2">
    <source>
        <dbReference type="ARBA" id="ARBA00022448"/>
    </source>
</evidence>
<evidence type="ECO:0000256" key="5">
    <source>
        <dbReference type="ARBA" id="ARBA00022989"/>
    </source>
</evidence>
<dbReference type="InterPro" id="IPR035906">
    <property type="entry name" value="MetI-like_sf"/>
</dbReference>
<feature type="domain" description="ABC transmembrane type-1" evidence="8">
    <location>
        <begin position="96"/>
        <end position="285"/>
    </location>
</feature>
<dbReference type="PANTHER" id="PTHR43386">
    <property type="entry name" value="OLIGOPEPTIDE TRANSPORT SYSTEM PERMEASE PROTEIN APPC"/>
    <property type="match status" value="1"/>
</dbReference>
<evidence type="ECO:0000256" key="3">
    <source>
        <dbReference type="ARBA" id="ARBA00022475"/>
    </source>
</evidence>
<gene>
    <name evidence="9" type="ORF">H8695_05965</name>
</gene>
<dbReference type="Pfam" id="PF00528">
    <property type="entry name" value="BPD_transp_1"/>
    <property type="match status" value="1"/>
</dbReference>
<feature type="transmembrane region" description="Helical" evidence="7">
    <location>
        <begin position="34"/>
        <end position="56"/>
    </location>
</feature>
<dbReference type="AlphaFoldDB" id="A0A926HQE1"/>
<name>A0A926HQE1_9FIRM</name>
<keyword evidence="5 7" id="KW-1133">Transmembrane helix</keyword>
<evidence type="ECO:0000256" key="6">
    <source>
        <dbReference type="ARBA" id="ARBA00023136"/>
    </source>
</evidence>
<feature type="transmembrane region" description="Helical" evidence="7">
    <location>
        <begin position="266"/>
        <end position="285"/>
    </location>
</feature>
<dbReference type="PROSITE" id="PS50928">
    <property type="entry name" value="ABC_TM1"/>
    <property type="match status" value="1"/>
</dbReference>
<dbReference type="InterPro" id="IPR025966">
    <property type="entry name" value="OppC_N"/>
</dbReference>
<keyword evidence="2 7" id="KW-0813">Transport</keyword>
<keyword evidence="4 7" id="KW-0812">Transmembrane</keyword>
<comment type="subcellular location">
    <subcellularLocation>
        <location evidence="1 7">Cell membrane</location>
        <topology evidence="1 7">Multi-pass membrane protein</topology>
    </subcellularLocation>
</comment>
<feature type="transmembrane region" description="Helical" evidence="7">
    <location>
        <begin position="213"/>
        <end position="242"/>
    </location>
</feature>
<dbReference type="GO" id="GO:0005886">
    <property type="term" value="C:plasma membrane"/>
    <property type="evidence" value="ECO:0007669"/>
    <property type="project" value="UniProtKB-SubCell"/>
</dbReference>
<dbReference type="InterPro" id="IPR050366">
    <property type="entry name" value="BP-dependent_transpt_permease"/>
</dbReference>
<dbReference type="EMBL" id="JACRSP010000002">
    <property type="protein sequence ID" value="MBC8536237.1"/>
    <property type="molecule type" value="Genomic_DNA"/>
</dbReference>
<comment type="caution">
    <text evidence="9">The sequence shown here is derived from an EMBL/GenBank/DDBJ whole genome shotgun (WGS) entry which is preliminary data.</text>
</comment>
<proteinExistence type="inferred from homology"/>
<protein>
    <submittedName>
        <fullName evidence="9">ABC transporter permease</fullName>
    </submittedName>
</protein>
<dbReference type="Gene3D" id="1.10.3720.10">
    <property type="entry name" value="MetI-like"/>
    <property type="match status" value="1"/>
</dbReference>
<evidence type="ECO:0000256" key="1">
    <source>
        <dbReference type="ARBA" id="ARBA00004651"/>
    </source>
</evidence>
<dbReference type="RefSeq" id="WP_283243601.1">
    <property type="nucleotide sequence ID" value="NZ_JACRSP010000002.1"/>
</dbReference>
<feature type="transmembrane region" description="Helical" evidence="7">
    <location>
        <begin position="100"/>
        <end position="124"/>
    </location>
</feature>
<evidence type="ECO:0000256" key="7">
    <source>
        <dbReference type="RuleBase" id="RU363032"/>
    </source>
</evidence>
<organism evidence="9 10">
    <name type="scientific">Feifania hominis</name>
    <dbReference type="NCBI Taxonomy" id="2763660"/>
    <lineage>
        <taxon>Bacteria</taxon>
        <taxon>Bacillati</taxon>
        <taxon>Bacillota</taxon>
        <taxon>Clostridia</taxon>
        <taxon>Eubacteriales</taxon>
        <taxon>Feifaniaceae</taxon>
        <taxon>Feifania</taxon>
    </lineage>
</organism>
<dbReference type="GO" id="GO:0055085">
    <property type="term" value="P:transmembrane transport"/>
    <property type="evidence" value="ECO:0007669"/>
    <property type="project" value="InterPro"/>
</dbReference>
<reference evidence="9" key="1">
    <citation type="submission" date="2020-08" db="EMBL/GenBank/DDBJ databases">
        <title>Genome public.</title>
        <authorList>
            <person name="Liu C."/>
            <person name="Sun Q."/>
        </authorList>
    </citation>
    <scope>NUCLEOTIDE SEQUENCE</scope>
    <source>
        <strain evidence="9">BX7</strain>
    </source>
</reference>
<dbReference type="InterPro" id="IPR000515">
    <property type="entry name" value="MetI-like"/>
</dbReference>
<sequence length="298" mass="31976">MVATKEATATAAVKKYKKKSQWKEIWRRMRKNKAAMIGLVIFVIVALTAIFADLIVPYDYGITNVAADRLQGPSLKHLFGTDGYGRDVFARVVHGSRVSLMIGLATSVISLVFGGFFGAAAGYYGGKIDNIIMRICDIVMCIPGMLLALAIIAALGPSLTNLLIAITISSIPGTVRLVRSTILTVVEQDFIEAGRSYGASNMRMIIKYILPNAIGPIIVNTTMSVAGMILSAAGLSFIGLGIQPPRPEWGAMLSEARTYMGTDPHLLYFPGIAIILTALSLNLIGDGLRDALDPKLKD</sequence>
<evidence type="ECO:0000259" key="8">
    <source>
        <dbReference type="PROSITE" id="PS50928"/>
    </source>
</evidence>
<dbReference type="Proteomes" id="UP000620366">
    <property type="component" value="Unassembled WGS sequence"/>
</dbReference>
<accession>A0A926HQE1</accession>
<keyword evidence="10" id="KW-1185">Reference proteome</keyword>
<keyword evidence="6 7" id="KW-0472">Membrane</keyword>
<evidence type="ECO:0000313" key="9">
    <source>
        <dbReference type="EMBL" id="MBC8536237.1"/>
    </source>
</evidence>
<keyword evidence="3" id="KW-1003">Cell membrane</keyword>
<evidence type="ECO:0000256" key="4">
    <source>
        <dbReference type="ARBA" id="ARBA00022692"/>
    </source>
</evidence>
<comment type="similarity">
    <text evidence="7">Belongs to the binding-protein-dependent transport system permease family.</text>
</comment>
<dbReference type="CDD" id="cd06261">
    <property type="entry name" value="TM_PBP2"/>
    <property type="match status" value="1"/>
</dbReference>
<dbReference type="Pfam" id="PF12911">
    <property type="entry name" value="OppC_N"/>
    <property type="match status" value="1"/>
</dbReference>
<dbReference type="SUPFAM" id="SSF161098">
    <property type="entry name" value="MetI-like"/>
    <property type="match status" value="1"/>
</dbReference>
<evidence type="ECO:0000313" key="10">
    <source>
        <dbReference type="Proteomes" id="UP000620366"/>
    </source>
</evidence>
<dbReference type="PANTHER" id="PTHR43386:SF1">
    <property type="entry name" value="D,D-DIPEPTIDE TRANSPORT SYSTEM PERMEASE PROTEIN DDPC-RELATED"/>
    <property type="match status" value="1"/>
</dbReference>